<feature type="chain" id="PRO_5046087553" description="DUF8192 domain-containing protein" evidence="1">
    <location>
        <begin position="18"/>
        <end position="136"/>
    </location>
</feature>
<dbReference type="RefSeq" id="WP_379819395.1">
    <property type="nucleotide sequence ID" value="NZ_JBHUMD010000003.1"/>
</dbReference>
<dbReference type="InterPro" id="IPR058505">
    <property type="entry name" value="DUF8192"/>
</dbReference>
<comment type="caution">
    <text evidence="3">The sequence shown here is derived from an EMBL/GenBank/DDBJ whole genome shotgun (WGS) entry which is preliminary data.</text>
</comment>
<sequence length="136" mass="15373">MKHFTLLLLLFTSLTFAQKPERCGLDDNPLLNNDEAAFLNNYYKDSRGNFDFTGKKIAIATGSAATTPFSKKQFFGALKTSDKEKPSTKLYLFNKSEKAASDGYDAVISFYTKKEVDKKKIIEIIRKGEWNVPAKK</sequence>
<evidence type="ECO:0000313" key="3">
    <source>
        <dbReference type="EMBL" id="MFD2600713.1"/>
    </source>
</evidence>
<dbReference type="Proteomes" id="UP001597480">
    <property type="component" value="Unassembled WGS sequence"/>
</dbReference>
<dbReference type="EMBL" id="JBHUMD010000003">
    <property type="protein sequence ID" value="MFD2600713.1"/>
    <property type="molecule type" value="Genomic_DNA"/>
</dbReference>
<accession>A0ABW5NRN2</accession>
<protein>
    <recommendedName>
        <fullName evidence="2">DUF8192 domain-containing protein</fullName>
    </recommendedName>
</protein>
<evidence type="ECO:0000256" key="1">
    <source>
        <dbReference type="SAM" id="SignalP"/>
    </source>
</evidence>
<reference evidence="4" key="1">
    <citation type="journal article" date="2019" name="Int. J. Syst. Evol. Microbiol.">
        <title>The Global Catalogue of Microorganisms (GCM) 10K type strain sequencing project: providing services to taxonomists for standard genome sequencing and annotation.</title>
        <authorList>
            <consortium name="The Broad Institute Genomics Platform"/>
            <consortium name="The Broad Institute Genome Sequencing Center for Infectious Disease"/>
            <person name="Wu L."/>
            <person name="Ma J."/>
        </authorList>
    </citation>
    <scope>NUCLEOTIDE SEQUENCE [LARGE SCALE GENOMIC DNA]</scope>
    <source>
        <strain evidence="4">KCTC 42107</strain>
    </source>
</reference>
<organism evidence="3 4">
    <name type="scientific">Flavobacterium suzhouense</name>
    <dbReference type="NCBI Taxonomy" id="1529638"/>
    <lineage>
        <taxon>Bacteria</taxon>
        <taxon>Pseudomonadati</taxon>
        <taxon>Bacteroidota</taxon>
        <taxon>Flavobacteriia</taxon>
        <taxon>Flavobacteriales</taxon>
        <taxon>Flavobacteriaceae</taxon>
        <taxon>Flavobacterium</taxon>
    </lineage>
</organism>
<name>A0ABW5NRN2_9FLAO</name>
<dbReference type="Pfam" id="PF26612">
    <property type="entry name" value="DUF8192"/>
    <property type="match status" value="1"/>
</dbReference>
<proteinExistence type="predicted"/>
<feature type="signal peptide" evidence="1">
    <location>
        <begin position="1"/>
        <end position="17"/>
    </location>
</feature>
<evidence type="ECO:0000259" key="2">
    <source>
        <dbReference type="Pfam" id="PF26612"/>
    </source>
</evidence>
<gene>
    <name evidence="3" type="ORF">ACFSR3_01480</name>
</gene>
<feature type="domain" description="DUF8192" evidence="2">
    <location>
        <begin position="28"/>
        <end position="127"/>
    </location>
</feature>
<keyword evidence="1" id="KW-0732">Signal</keyword>
<keyword evidence="4" id="KW-1185">Reference proteome</keyword>
<evidence type="ECO:0000313" key="4">
    <source>
        <dbReference type="Proteomes" id="UP001597480"/>
    </source>
</evidence>